<evidence type="ECO:0000256" key="1">
    <source>
        <dbReference type="ARBA" id="ARBA00010587"/>
    </source>
</evidence>
<dbReference type="EMBL" id="CACVAS010000168">
    <property type="protein sequence ID" value="CAA6827985.1"/>
    <property type="molecule type" value="Genomic_DNA"/>
</dbReference>
<name>A0A6S6TZY6_9BACT</name>
<dbReference type="PANTHER" id="PTHR37164:SF1">
    <property type="entry name" value="BACTERIOHEMERYTHRIN"/>
    <property type="match status" value="1"/>
</dbReference>
<keyword evidence="4" id="KW-0408">Iron</keyword>
<organism evidence="6">
    <name type="scientific">uncultured Sulfurovum sp</name>
    <dbReference type="NCBI Taxonomy" id="269237"/>
    <lineage>
        <taxon>Bacteria</taxon>
        <taxon>Pseudomonadati</taxon>
        <taxon>Campylobacterota</taxon>
        <taxon>Epsilonproteobacteria</taxon>
        <taxon>Campylobacterales</taxon>
        <taxon>Sulfurovaceae</taxon>
        <taxon>Sulfurovum</taxon>
        <taxon>environmental samples</taxon>
    </lineage>
</organism>
<dbReference type="InterPro" id="IPR012827">
    <property type="entry name" value="Hemerythrin_metal-bd"/>
</dbReference>
<accession>A0A6S6TZY6</accession>
<comment type="similarity">
    <text evidence="1">Belongs to the hemerythrin family.</text>
</comment>
<evidence type="ECO:0000256" key="2">
    <source>
        <dbReference type="ARBA" id="ARBA00022621"/>
    </source>
</evidence>
<dbReference type="GO" id="GO:0046872">
    <property type="term" value="F:metal ion binding"/>
    <property type="evidence" value="ECO:0007669"/>
    <property type="project" value="UniProtKB-KW"/>
</dbReference>
<dbReference type="PANTHER" id="PTHR37164">
    <property type="entry name" value="BACTERIOHEMERYTHRIN"/>
    <property type="match status" value="1"/>
</dbReference>
<feature type="domain" description="Hemerythrin-like" evidence="5">
    <location>
        <begin position="17"/>
        <end position="127"/>
    </location>
</feature>
<dbReference type="PROSITE" id="PS00550">
    <property type="entry name" value="HEMERYTHRINS"/>
    <property type="match status" value="1"/>
</dbReference>
<evidence type="ECO:0000259" key="5">
    <source>
        <dbReference type="Pfam" id="PF01814"/>
    </source>
</evidence>
<dbReference type="InterPro" id="IPR050669">
    <property type="entry name" value="Hemerythrin"/>
</dbReference>
<proteinExistence type="inferred from homology"/>
<keyword evidence="3" id="KW-0479">Metal-binding</keyword>
<reference evidence="6" key="1">
    <citation type="submission" date="2020-01" db="EMBL/GenBank/DDBJ databases">
        <authorList>
            <person name="Meier V. D."/>
            <person name="Meier V D."/>
        </authorList>
    </citation>
    <scope>NUCLEOTIDE SEQUENCE</scope>
    <source>
        <strain evidence="6">HLG_WM_MAG_01</strain>
    </source>
</reference>
<dbReference type="Gene3D" id="1.20.120.50">
    <property type="entry name" value="Hemerythrin-like"/>
    <property type="match status" value="1"/>
</dbReference>
<sequence>MGLIDTKTEKIESMSLAEMKTMHEDELILVTQIDQLATLCVQGDGDLNELEQKLQQYIQNVKKHFAYEEEIMLAYNFPSYDMHKLAHDMFLADMTYATKIWNENGDLNKIVRFVRKSPEWIESHIKSVDTPTVEYIARKQN</sequence>
<evidence type="ECO:0000256" key="4">
    <source>
        <dbReference type="ARBA" id="ARBA00023004"/>
    </source>
</evidence>
<dbReference type="InterPro" id="IPR035938">
    <property type="entry name" value="Hemerythrin-like_sf"/>
</dbReference>
<evidence type="ECO:0000256" key="3">
    <source>
        <dbReference type="ARBA" id="ARBA00022723"/>
    </source>
</evidence>
<gene>
    <name evidence="6" type="ORF">HELGO_WM9633</name>
</gene>
<dbReference type="InterPro" id="IPR016131">
    <property type="entry name" value="Haemerythrin_Fe_BS"/>
</dbReference>
<dbReference type="CDD" id="cd12107">
    <property type="entry name" value="Hemerythrin"/>
    <property type="match status" value="1"/>
</dbReference>
<dbReference type="GO" id="GO:0005344">
    <property type="term" value="F:oxygen carrier activity"/>
    <property type="evidence" value="ECO:0007669"/>
    <property type="project" value="UniProtKB-KW"/>
</dbReference>
<keyword evidence="2" id="KW-0561">Oxygen transport</keyword>
<dbReference type="Pfam" id="PF01814">
    <property type="entry name" value="Hemerythrin"/>
    <property type="match status" value="1"/>
</dbReference>
<keyword evidence="2" id="KW-0813">Transport</keyword>
<dbReference type="SUPFAM" id="SSF47188">
    <property type="entry name" value="Hemerythrin-like"/>
    <property type="match status" value="1"/>
</dbReference>
<dbReference type="AlphaFoldDB" id="A0A6S6TZY6"/>
<dbReference type="NCBIfam" id="TIGR02481">
    <property type="entry name" value="hemeryth_dom"/>
    <property type="match status" value="1"/>
</dbReference>
<dbReference type="InterPro" id="IPR012312">
    <property type="entry name" value="Hemerythrin-like"/>
</dbReference>
<evidence type="ECO:0000313" key="6">
    <source>
        <dbReference type="EMBL" id="CAA6827985.1"/>
    </source>
</evidence>
<protein>
    <recommendedName>
        <fullName evidence="5">Hemerythrin-like domain-containing protein</fullName>
    </recommendedName>
</protein>